<dbReference type="InterPro" id="IPR037171">
    <property type="entry name" value="NagB/RpiA_transferase-like"/>
</dbReference>
<dbReference type="Proteomes" id="UP000292373">
    <property type="component" value="Unassembled WGS sequence"/>
</dbReference>
<dbReference type="InterPro" id="IPR001034">
    <property type="entry name" value="DeoR_HTH"/>
</dbReference>
<sequence>MIPVERQRTILRVLAEQGTASIADLVTLLDVSHMTVRRDIATLEAQGRVSSVSGGVALPSRLALDDSHATKAELRPGEKRAIARRAAEFVGPGNLVFLDAGTTTLAIAEEIADRADLVVVTNDLVIARLLAERSTSELYLAAGQVDRANLSTEGELVADAIGRFNIDVAFLSTPAFDARGTSIASAAKRTVKDAIVDHATTTYLVTDSSKYGRVMAHRSVKLGRFEALITDSGLSEAARDSLREAGLKVVLVDPAD</sequence>
<gene>
    <name evidence="5" type="ORF">ET989_07160</name>
</gene>
<accession>A0A4Q9KF70</accession>
<protein>
    <submittedName>
        <fullName evidence="5">DeoR/GlpR transcriptional regulator</fullName>
    </submittedName>
</protein>
<dbReference type="SUPFAM" id="SSF100950">
    <property type="entry name" value="NagB/RpiA/CoA transferase-like"/>
    <property type="match status" value="1"/>
</dbReference>
<evidence type="ECO:0000313" key="6">
    <source>
        <dbReference type="Proteomes" id="UP000292373"/>
    </source>
</evidence>
<dbReference type="Pfam" id="PF00455">
    <property type="entry name" value="DeoRC"/>
    <property type="match status" value="1"/>
</dbReference>
<dbReference type="Pfam" id="PF08220">
    <property type="entry name" value="HTH_DeoR"/>
    <property type="match status" value="1"/>
</dbReference>
<dbReference type="Gene3D" id="3.40.50.1360">
    <property type="match status" value="1"/>
</dbReference>
<dbReference type="InterPro" id="IPR014036">
    <property type="entry name" value="DeoR-like_C"/>
</dbReference>
<proteinExistence type="predicted"/>
<dbReference type="InterPro" id="IPR036390">
    <property type="entry name" value="WH_DNA-bd_sf"/>
</dbReference>
<dbReference type="InterPro" id="IPR018356">
    <property type="entry name" value="Tscrpt_reg_HTH_DeoR_CS"/>
</dbReference>
<dbReference type="InterPro" id="IPR050313">
    <property type="entry name" value="Carb_Metab_HTH_regulators"/>
</dbReference>
<name>A0A4Q9KF70_9ACTN</name>
<dbReference type="GO" id="GO:0003677">
    <property type="term" value="F:DNA binding"/>
    <property type="evidence" value="ECO:0007669"/>
    <property type="project" value="UniProtKB-KW"/>
</dbReference>
<evidence type="ECO:0000256" key="1">
    <source>
        <dbReference type="ARBA" id="ARBA00023015"/>
    </source>
</evidence>
<dbReference type="OrthoDB" id="7688673at2"/>
<dbReference type="AlphaFoldDB" id="A0A4Q9KF70"/>
<evidence type="ECO:0000313" key="5">
    <source>
        <dbReference type="EMBL" id="TBT84954.1"/>
    </source>
</evidence>
<keyword evidence="2" id="KW-0238">DNA-binding</keyword>
<keyword evidence="3" id="KW-0804">Transcription</keyword>
<dbReference type="GO" id="GO:0003700">
    <property type="term" value="F:DNA-binding transcription factor activity"/>
    <property type="evidence" value="ECO:0007669"/>
    <property type="project" value="InterPro"/>
</dbReference>
<keyword evidence="6" id="KW-1185">Reference proteome</keyword>
<evidence type="ECO:0000256" key="2">
    <source>
        <dbReference type="ARBA" id="ARBA00023125"/>
    </source>
</evidence>
<dbReference type="InterPro" id="IPR036388">
    <property type="entry name" value="WH-like_DNA-bd_sf"/>
</dbReference>
<dbReference type="PRINTS" id="PR00037">
    <property type="entry name" value="HTHLACR"/>
</dbReference>
<evidence type="ECO:0000256" key="3">
    <source>
        <dbReference type="ARBA" id="ARBA00023163"/>
    </source>
</evidence>
<organism evidence="5 6">
    <name type="scientific">Propioniciclava sinopodophylli</name>
    <dbReference type="NCBI Taxonomy" id="1837344"/>
    <lineage>
        <taxon>Bacteria</taxon>
        <taxon>Bacillati</taxon>
        <taxon>Actinomycetota</taxon>
        <taxon>Actinomycetes</taxon>
        <taxon>Propionibacteriales</taxon>
        <taxon>Propionibacteriaceae</taxon>
        <taxon>Propioniciclava</taxon>
    </lineage>
</organism>
<feature type="domain" description="HTH deoR-type" evidence="4">
    <location>
        <begin position="3"/>
        <end position="58"/>
    </location>
</feature>
<dbReference type="PANTHER" id="PTHR30363:SF58">
    <property type="entry name" value="REGULATORY PROTEIN, DEOR FAMILY"/>
    <property type="match status" value="1"/>
</dbReference>
<dbReference type="PROSITE" id="PS00894">
    <property type="entry name" value="HTH_DEOR_1"/>
    <property type="match status" value="1"/>
</dbReference>
<comment type="caution">
    <text evidence="5">The sequence shown here is derived from an EMBL/GenBank/DDBJ whole genome shotgun (WGS) entry which is preliminary data.</text>
</comment>
<dbReference type="Gene3D" id="1.10.10.10">
    <property type="entry name" value="Winged helix-like DNA-binding domain superfamily/Winged helix DNA-binding domain"/>
    <property type="match status" value="1"/>
</dbReference>
<evidence type="ECO:0000259" key="4">
    <source>
        <dbReference type="PROSITE" id="PS51000"/>
    </source>
</evidence>
<dbReference type="EMBL" id="SDMQ01000006">
    <property type="protein sequence ID" value="TBT84954.1"/>
    <property type="molecule type" value="Genomic_DNA"/>
</dbReference>
<dbReference type="SMART" id="SM00420">
    <property type="entry name" value="HTH_DEOR"/>
    <property type="match status" value="1"/>
</dbReference>
<keyword evidence="1" id="KW-0805">Transcription regulation</keyword>
<dbReference type="PANTHER" id="PTHR30363">
    <property type="entry name" value="HTH-TYPE TRANSCRIPTIONAL REGULATOR SRLR-RELATED"/>
    <property type="match status" value="1"/>
</dbReference>
<dbReference type="PROSITE" id="PS51000">
    <property type="entry name" value="HTH_DEOR_2"/>
    <property type="match status" value="1"/>
</dbReference>
<reference evidence="5 6" key="1">
    <citation type="submission" date="2019-01" db="EMBL/GenBank/DDBJ databases">
        <title>Lactibacter flavus gen. nov., sp. nov., a novel bacterium of the family Propionibacteriaceae isolated from raw milk and dairy products.</title>
        <authorList>
            <person name="Huptas C."/>
            <person name="Wenning M."/>
            <person name="Breitenwieser F."/>
            <person name="Doll E."/>
            <person name="Von Neubeck M."/>
            <person name="Busse H.-J."/>
            <person name="Scherer S."/>
        </authorList>
    </citation>
    <scope>NUCLEOTIDE SEQUENCE [LARGE SCALE GENOMIC DNA]</scope>
    <source>
        <strain evidence="5 6">KCTC 33808</strain>
    </source>
</reference>
<dbReference type="SUPFAM" id="SSF46785">
    <property type="entry name" value="Winged helix' DNA-binding domain"/>
    <property type="match status" value="1"/>
</dbReference>
<dbReference type="RefSeq" id="WP_131167867.1">
    <property type="nucleotide sequence ID" value="NZ_CANLBI010000002.1"/>
</dbReference>
<dbReference type="SMART" id="SM01134">
    <property type="entry name" value="DeoRC"/>
    <property type="match status" value="1"/>
</dbReference>